<dbReference type="NCBIfam" id="TIGR01829">
    <property type="entry name" value="AcAcCoA_reduct"/>
    <property type="match status" value="1"/>
</dbReference>
<dbReference type="InterPro" id="IPR050259">
    <property type="entry name" value="SDR"/>
</dbReference>
<organism evidence="3 4">
    <name type="scientific">Candidatus Megaera venefica</name>
    <dbReference type="NCBI Taxonomy" id="2055910"/>
    <lineage>
        <taxon>Bacteria</taxon>
        <taxon>Pseudomonadati</taxon>
        <taxon>Pseudomonadota</taxon>
        <taxon>Alphaproteobacteria</taxon>
        <taxon>Rickettsiales</taxon>
        <taxon>Rickettsiaceae</taxon>
        <taxon>Candidatus Megaera</taxon>
    </lineage>
</organism>
<comment type="similarity">
    <text evidence="1">Belongs to the short-chain dehydrogenases/reductases (SDR) family.</text>
</comment>
<dbReference type="RefSeq" id="WP_322776872.1">
    <property type="nucleotide sequence ID" value="NZ_JARJFB010000066.1"/>
</dbReference>
<reference evidence="3 4" key="1">
    <citation type="submission" date="2023-03" db="EMBL/GenBank/DDBJ databases">
        <title>Host association and intracellularity evolved multiple times independently in the Rickettsiales.</title>
        <authorList>
            <person name="Castelli M."/>
            <person name="Nardi T."/>
            <person name="Gammuto L."/>
            <person name="Bellinzona G."/>
            <person name="Sabaneyeva E."/>
            <person name="Potekhin A."/>
            <person name="Serra V."/>
            <person name="Petroni G."/>
            <person name="Sassera D."/>
        </authorList>
    </citation>
    <scope>NUCLEOTIDE SEQUENCE [LARGE SCALE GENOMIC DNA]</scope>
    <source>
        <strain evidence="3 4">Sr 2-6</strain>
    </source>
</reference>
<accession>A0ABU5NCU0</accession>
<dbReference type="InterPro" id="IPR020904">
    <property type="entry name" value="Sc_DH/Rdtase_CS"/>
</dbReference>
<dbReference type="InterPro" id="IPR036291">
    <property type="entry name" value="NAD(P)-bd_dom_sf"/>
</dbReference>
<dbReference type="SUPFAM" id="SSF51735">
    <property type="entry name" value="NAD(P)-binding Rossmann-fold domains"/>
    <property type="match status" value="1"/>
</dbReference>
<dbReference type="Pfam" id="PF13561">
    <property type="entry name" value="adh_short_C2"/>
    <property type="match status" value="1"/>
</dbReference>
<proteinExistence type="inferred from homology"/>
<dbReference type="InterPro" id="IPR011283">
    <property type="entry name" value="Acetoacetyl-CoA_reductase"/>
</dbReference>
<evidence type="ECO:0000256" key="1">
    <source>
        <dbReference type="ARBA" id="ARBA00006484"/>
    </source>
</evidence>
<keyword evidence="2" id="KW-0560">Oxidoreductase</keyword>
<dbReference type="NCBIfam" id="NF009464">
    <property type="entry name" value="PRK12824.1"/>
    <property type="match status" value="1"/>
</dbReference>
<dbReference type="PANTHER" id="PTHR42879">
    <property type="entry name" value="3-OXOACYL-(ACYL-CARRIER-PROTEIN) REDUCTASE"/>
    <property type="match status" value="1"/>
</dbReference>
<dbReference type="NCBIfam" id="NF009466">
    <property type="entry name" value="PRK12826.1-2"/>
    <property type="match status" value="1"/>
</dbReference>
<dbReference type="PANTHER" id="PTHR42879:SF2">
    <property type="entry name" value="3-OXOACYL-[ACYL-CARRIER-PROTEIN] REDUCTASE FABG"/>
    <property type="match status" value="1"/>
</dbReference>
<evidence type="ECO:0000256" key="2">
    <source>
        <dbReference type="ARBA" id="ARBA00023002"/>
    </source>
</evidence>
<dbReference type="PRINTS" id="PR00081">
    <property type="entry name" value="GDHRDH"/>
</dbReference>
<dbReference type="PROSITE" id="PS00061">
    <property type="entry name" value="ADH_SHORT"/>
    <property type="match status" value="1"/>
</dbReference>
<dbReference type="PRINTS" id="PR00080">
    <property type="entry name" value="SDRFAMILY"/>
</dbReference>
<dbReference type="Gene3D" id="3.40.50.720">
    <property type="entry name" value="NAD(P)-binding Rossmann-like Domain"/>
    <property type="match status" value="1"/>
</dbReference>
<sequence>MSKLAIVTGGIRGIGAAISTTLKNAGYEVIANYHTHTELAREFSKNTGITSMAWDVSNINECHEAVTKIEIELGKSVSILINNAGITRDGMLHKMSSQSWHDVIEVNLTSCFNMSSSVITNMRERNFGRIVNLSSINALAGQFGQTNYSASKAGIIGFTKALARESASKNITVNCIAPGYIDTDMMKDVPAEVLKGIIEQIPVKRLGKPEEVARAVLFLVSDDSGFITGETMSINGGHYMA</sequence>
<gene>
    <name evidence="3" type="ORF">Megvenef_00944</name>
</gene>
<dbReference type="CDD" id="cd05333">
    <property type="entry name" value="BKR_SDR_c"/>
    <property type="match status" value="1"/>
</dbReference>
<evidence type="ECO:0000313" key="3">
    <source>
        <dbReference type="EMBL" id="MEA0970975.1"/>
    </source>
</evidence>
<dbReference type="EMBL" id="JARJFB010000066">
    <property type="protein sequence ID" value="MEA0970975.1"/>
    <property type="molecule type" value="Genomic_DNA"/>
</dbReference>
<dbReference type="Proteomes" id="UP001291687">
    <property type="component" value="Unassembled WGS sequence"/>
</dbReference>
<protein>
    <submittedName>
        <fullName evidence="3">Acetoacetyl-CoA-like SDR family oxidoreductase</fullName>
    </submittedName>
</protein>
<keyword evidence="4" id="KW-1185">Reference proteome</keyword>
<evidence type="ECO:0000313" key="4">
    <source>
        <dbReference type="Proteomes" id="UP001291687"/>
    </source>
</evidence>
<dbReference type="InterPro" id="IPR002347">
    <property type="entry name" value="SDR_fam"/>
</dbReference>
<comment type="caution">
    <text evidence="3">The sequence shown here is derived from an EMBL/GenBank/DDBJ whole genome shotgun (WGS) entry which is preliminary data.</text>
</comment>
<name>A0ABU5NCU0_9RICK</name>